<dbReference type="GO" id="GO:0032934">
    <property type="term" value="F:sterol binding"/>
    <property type="evidence" value="ECO:0007669"/>
    <property type="project" value="TreeGrafter"/>
</dbReference>
<proteinExistence type="predicted"/>
<reference evidence="1" key="4">
    <citation type="submission" date="2019-03" db="UniProtKB">
        <authorList>
            <consortium name="EnsemblPlants"/>
        </authorList>
    </citation>
    <scope>IDENTIFICATION</scope>
</reference>
<evidence type="ECO:0000313" key="2">
    <source>
        <dbReference type="Proteomes" id="UP000015105"/>
    </source>
</evidence>
<reference evidence="1" key="3">
    <citation type="journal article" date="2017" name="Nature">
        <title>Genome sequence of the progenitor of the wheat D genome Aegilops tauschii.</title>
        <authorList>
            <person name="Luo M.C."/>
            <person name="Gu Y.Q."/>
            <person name="Puiu D."/>
            <person name="Wang H."/>
            <person name="Twardziok S.O."/>
            <person name="Deal K.R."/>
            <person name="Huo N."/>
            <person name="Zhu T."/>
            <person name="Wang L."/>
            <person name="Wang Y."/>
            <person name="McGuire P.E."/>
            <person name="Liu S."/>
            <person name="Long H."/>
            <person name="Ramasamy R.K."/>
            <person name="Rodriguez J.C."/>
            <person name="Van S.L."/>
            <person name="Yuan L."/>
            <person name="Wang Z."/>
            <person name="Xia Z."/>
            <person name="Xiao L."/>
            <person name="Anderson O.D."/>
            <person name="Ouyang S."/>
            <person name="Liang Y."/>
            <person name="Zimin A.V."/>
            <person name="Pertea G."/>
            <person name="Qi P."/>
            <person name="Bennetzen J.L."/>
            <person name="Dai X."/>
            <person name="Dawson M.W."/>
            <person name="Muller H.G."/>
            <person name="Kugler K."/>
            <person name="Rivarola-Duarte L."/>
            <person name="Spannagl M."/>
            <person name="Mayer K.F.X."/>
            <person name="Lu F.H."/>
            <person name="Bevan M.W."/>
            <person name="Leroy P."/>
            <person name="Li P."/>
            <person name="You F.M."/>
            <person name="Sun Q."/>
            <person name="Liu Z."/>
            <person name="Lyons E."/>
            <person name="Wicker T."/>
            <person name="Salzberg S.L."/>
            <person name="Devos K.M."/>
            <person name="Dvorak J."/>
        </authorList>
    </citation>
    <scope>NUCLEOTIDE SEQUENCE [LARGE SCALE GENOMIC DNA]</scope>
    <source>
        <strain evidence="1">cv. AL8/78</strain>
    </source>
</reference>
<dbReference type="GO" id="GO:0005829">
    <property type="term" value="C:cytosol"/>
    <property type="evidence" value="ECO:0007669"/>
    <property type="project" value="TreeGrafter"/>
</dbReference>
<sequence length="88" mass="10358">MLVQQVSFLTCYSLYQVTTTINNLIIGRLYCHHHGTMKISGNRQHSCKLTFKQQSFLERNPRQVKQNINDSSHNLCVFHLPCHLHRSY</sequence>
<accession>A0A453J9Q1</accession>
<keyword evidence="2" id="KW-1185">Reference proteome</keyword>
<reference evidence="2" key="2">
    <citation type="journal article" date="2017" name="Nat. Plants">
        <title>The Aegilops tauschii genome reveals multiple impacts of transposons.</title>
        <authorList>
            <person name="Zhao G."/>
            <person name="Zou C."/>
            <person name="Li K."/>
            <person name="Wang K."/>
            <person name="Li T."/>
            <person name="Gao L."/>
            <person name="Zhang X."/>
            <person name="Wang H."/>
            <person name="Yang Z."/>
            <person name="Liu X."/>
            <person name="Jiang W."/>
            <person name="Mao L."/>
            <person name="Kong X."/>
            <person name="Jiao Y."/>
            <person name="Jia J."/>
        </authorList>
    </citation>
    <scope>NUCLEOTIDE SEQUENCE [LARGE SCALE GENOMIC DNA]</scope>
    <source>
        <strain evidence="2">cv. AL8/78</strain>
    </source>
</reference>
<protein>
    <submittedName>
        <fullName evidence="1">Uncharacterized protein</fullName>
    </submittedName>
</protein>
<dbReference type="AlphaFoldDB" id="A0A453J9Q1"/>
<dbReference type="SUPFAM" id="SSF144000">
    <property type="entry name" value="Oxysterol-binding protein-like"/>
    <property type="match status" value="1"/>
</dbReference>
<dbReference type="InterPro" id="IPR037239">
    <property type="entry name" value="OSBP_sf"/>
</dbReference>
<dbReference type="Gramene" id="AET4Gv20844200.16">
    <property type="protein sequence ID" value="AET4Gv20844200.16"/>
    <property type="gene ID" value="AET4Gv20844200"/>
</dbReference>
<organism evidence="1 2">
    <name type="scientific">Aegilops tauschii subsp. strangulata</name>
    <name type="common">Goatgrass</name>
    <dbReference type="NCBI Taxonomy" id="200361"/>
    <lineage>
        <taxon>Eukaryota</taxon>
        <taxon>Viridiplantae</taxon>
        <taxon>Streptophyta</taxon>
        <taxon>Embryophyta</taxon>
        <taxon>Tracheophyta</taxon>
        <taxon>Spermatophyta</taxon>
        <taxon>Magnoliopsida</taxon>
        <taxon>Liliopsida</taxon>
        <taxon>Poales</taxon>
        <taxon>Poaceae</taxon>
        <taxon>BOP clade</taxon>
        <taxon>Pooideae</taxon>
        <taxon>Triticodae</taxon>
        <taxon>Triticeae</taxon>
        <taxon>Triticinae</taxon>
        <taxon>Aegilops</taxon>
    </lineage>
</organism>
<dbReference type="InterPro" id="IPR000648">
    <property type="entry name" value="Oxysterol-bd"/>
</dbReference>
<dbReference type="Proteomes" id="UP000015105">
    <property type="component" value="Chromosome 4D"/>
</dbReference>
<dbReference type="GO" id="GO:0016020">
    <property type="term" value="C:membrane"/>
    <property type="evidence" value="ECO:0007669"/>
    <property type="project" value="TreeGrafter"/>
</dbReference>
<reference evidence="1" key="5">
    <citation type="journal article" date="2021" name="G3 (Bethesda)">
        <title>Aegilops tauschii genome assembly Aet v5.0 features greater sequence contiguity and improved annotation.</title>
        <authorList>
            <person name="Wang L."/>
            <person name="Zhu T."/>
            <person name="Rodriguez J.C."/>
            <person name="Deal K.R."/>
            <person name="Dubcovsky J."/>
            <person name="McGuire P.E."/>
            <person name="Lux T."/>
            <person name="Spannagl M."/>
            <person name="Mayer K.F.X."/>
            <person name="Baldrich P."/>
            <person name="Meyers B.C."/>
            <person name="Huo N."/>
            <person name="Gu Y.Q."/>
            <person name="Zhou H."/>
            <person name="Devos K.M."/>
            <person name="Bennetzen J.L."/>
            <person name="Unver T."/>
            <person name="Budak H."/>
            <person name="Gulick P.J."/>
            <person name="Galiba G."/>
            <person name="Kalapos B."/>
            <person name="Nelson D.R."/>
            <person name="Li P."/>
            <person name="You F.M."/>
            <person name="Luo M.C."/>
            <person name="Dvorak J."/>
        </authorList>
    </citation>
    <scope>NUCLEOTIDE SEQUENCE [LARGE SCALE GENOMIC DNA]</scope>
    <source>
        <strain evidence="1">cv. AL8/78</strain>
    </source>
</reference>
<dbReference type="PANTHER" id="PTHR10972:SF168">
    <property type="entry name" value="PH DOMAIN-CONTAINING PROTEIN"/>
    <property type="match status" value="1"/>
</dbReference>
<name>A0A453J9Q1_AEGTS</name>
<dbReference type="PANTHER" id="PTHR10972">
    <property type="entry name" value="OXYSTEROL-BINDING PROTEIN-RELATED"/>
    <property type="match status" value="1"/>
</dbReference>
<dbReference type="EnsemblPlants" id="AET4Gv20844200.16">
    <property type="protein sequence ID" value="AET4Gv20844200.16"/>
    <property type="gene ID" value="AET4Gv20844200"/>
</dbReference>
<dbReference type="Gene3D" id="2.40.160.120">
    <property type="match status" value="1"/>
</dbReference>
<dbReference type="Pfam" id="PF01237">
    <property type="entry name" value="Oxysterol_BP"/>
    <property type="match status" value="1"/>
</dbReference>
<reference evidence="2" key="1">
    <citation type="journal article" date="2014" name="Science">
        <title>Ancient hybridizations among the ancestral genomes of bread wheat.</title>
        <authorList>
            <consortium name="International Wheat Genome Sequencing Consortium,"/>
            <person name="Marcussen T."/>
            <person name="Sandve S.R."/>
            <person name="Heier L."/>
            <person name="Spannagl M."/>
            <person name="Pfeifer M."/>
            <person name="Jakobsen K.S."/>
            <person name="Wulff B.B."/>
            <person name="Steuernagel B."/>
            <person name="Mayer K.F."/>
            <person name="Olsen O.A."/>
        </authorList>
    </citation>
    <scope>NUCLEOTIDE SEQUENCE [LARGE SCALE GENOMIC DNA]</scope>
    <source>
        <strain evidence="2">cv. AL8/78</strain>
    </source>
</reference>
<evidence type="ECO:0000313" key="1">
    <source>
        <dbReference type="EnsemblPlants" id="AET4Gv20844200.16"/>
    </source>
</evidence>